<gene>
    <name evidence="11" type="ORF">GE061_020137</name>
</gene>
<evidence type="ECO:0000259" key="10">
    <source>
        <dbReference type="Pfam" id="PF01699"/>
    </source>
</evidence>
<evidence type="ECO:0000256" key="8">
    <source>
        <dbReference type="ARBA" id="ARBA00023136"/>
    </source>
</evidence>
<evidence type="ECO:0000313" key="11">
    <source>
        <dbReference type="EMBL" id="KAF6197503.1"/>
    </source>
</evidence>
<reference evidence="11" key="1">
    <citation type="journal article" date="2021" name="Mol. Ecol. Resour.">
        <title>Apolygus lucorum genome provides insights into omnivorousness and mesophyll feeding.</title>
        <authorList>
            <person name="Liu Y."/>
            <person name="Liu H."/>
            <person name="Wang H."/>
            <person name="Huang T."/>
            <person name="Liu B."/>
            <person name="Yang B."/>
            <person name="Yin L."/>
            <person name="Li B."/>
            <person name="Zhang Y."/>
            <person name="Zhang S."/>
            <person name="Jiang F."/>
            <person name="Zhang X."/>
            <person name="Ren Y."/>
            <person name="Wang B."/>
            <person name="Wang S."/>
            <person name="Lu Y."/>
            <person name="Wu K."/>
            <person name="Fan W."/>
            <person name="Wang G."/>
        </authorList>
    </citation>
    <scope>NUCLEOTIDE SEQUENCE</scope>
    <source>
        <strain evidence="11">12Hb</strain>
    </source>
</reference>
<organism evidence="11 12">
    <name type="scientific">Apolygus lucorum</name>
    <name type="common">Small green plant bug</name>
    <name type="synonym">Lygocoris lucorum</name>
    <dbReference type="NCBI Taxonomy" id="248454"/>
    <lineage>
        <taxon>Eukaryota</taxon>
        <taxon>Metazoa</taxon>
        <taxon>Ecdysozoa</taxon>
        <taxon>Arthropoda</taxon>
        <taxon>Hexapoda</taxon>
        <taxon>Insecta</taxon>
        <taxon>Pterygota</taxon>
        <taxon>Neoptera</taxon>
        <taxon>Paraneoptera</taxon>
        <taxon>Hemiptera</taxon>
        <taxon>Heteroptera</taxon>
        <taxon>Panheteroptera</taxon>
        <taxon>Cimicomorpha</taxon>
        <taxon>Miridae</taxon>
        <taxon>Mirini</taxon>
        <taxon>Apolygus</taxon>
    </lineage>
</organism>
<dbReference type="PANTHER" id="PTHR11878">
    <property type="entry name" value="SODIUM/CALCIUM EXCHANGER"/>
    <property type="match status" value="1"/>
</dbReference>
<evidence type="ECO:0000256" key="4">
    <source>
        <dbReference type="ARBA" id="ARBA00022568"/>
    </source>
</evidence>
<dbReference type="GO" id="GO:0005432">
    <property type="term" value="F:calcium:sodium antiporter activity"/>
    <property type="evidence" value="ECO:0007669"/>
    <property type="project" value="InterPro"/>
</dbReference>
<keyword evidence="6 9" id="KW-1133">Transmembrane helix</keyword>
<evidence type="ECO:0000256" key="3">
    <source>
        <dbReference type="ARBA" id="ARBA00022449"/>
    </source>
</evidence>
<dbReference type="InterPro" id="IPR051171">
    <property type="entry name" value="CaCA"/>
</dbReference>
<dbReference type="InterPro" id="IPR004837">
    <property type="entry name" value="NaCa_Exmemb"/>
</dbReference>
<dbReference type="Gene3D" id="1.20.1420.30">
    <property type="entry name" value="NCX, central ion-binding region"/>
    <property type="match status" value="1"/>
</dbReference>
<keyword evidence="12" id="KW-1185">Reference proteome</keyword>
<keyword evidence="3" id="KW-0050">Antiport</keyword>
<dbReference type="GO" id="GO:0042383">
    <property type="term" value="C:sarcolemma"/>
    <property type="evidence" value="ECO:0007669"/>
    <property type="project" value="TreeGrafter"/>
</dbReference>
<dbReference type="AlphaFoldDB" id="A0A8S9WKD0"/>
<dbReference type="Proteomes" id="UP000466442">
    <property type="component" value="Unassembled WGS sequence"/>
</dbReference>
<name>A0A8S9WKD0_APOLU</name>
<keyword evidence="7" id="KW-0406">Ion transport</keyword>
<feature type="transmembrane region" description="Helical" evidence="9">
    <location>
        <begin position="121"/>
        <end position="141"/>
    </location>
</feature>
<dbReference type="GO" id="GO:0012505">
    <property type="term" value="C:endomembrane system"/>
    <property type="evidence" value="ECO:0007669"/>
    <property type="project" value="UniProtKB-SubCell"/>
</dbReference>
<protein>
    <recommendedName>
        <fullName evidence="10">Sodium/calcium exchanger membrane region domain-containing protein</fullName>
    </recommendedName>
</protein>
<evidence type="ECO:0000256" key="1">
    <source>
        <dbReference type="ARBA" id="ARBA00004127"/>
    </source>
</evidence>
<feature type="domain" description="Sodium/calcium exchanger membrane region" evidence="10">
    <location>
        <begin position="46"/>
        <end position="209"/>
    </location>
</feature>
<evidence type="ECO:0000256" key="5">
    <source>
        <dbReference type="ARBA" id="ARBA00022692"/>
    </source>
</evidence>
<dbReference type="PRINTS" id="PR01259">
    <property type="entry name" value="NACAEXCHNGR"/>
</dbReference>
<accession>A0A8S9WKD0</accession>
<comment type="caution">
    <text evidence="11">The sequence shown here is derived from an EMBL/GenBank/DDBJ whole genome shotgun (WGS) entry which is preliminary data.</text>
</comment>
<dbReference type="GO" id="GO:0098794">
    <property type="term" value="C:postsynapse"/>
    <property type="evidence" value="ECO:0007669"/>
    <property type="project" value="TreeGrafter"/>
</dbReference>
<dbReference type="GO" id="GO:0030424">
    <property type="term" value="C:axon"/>
    <property type="evidence" value="ECO:0007669"/>
    <property type="project" value="TreeGrafter"/>
</dbReference>
<dbReference type="InterPro" id="IPR044880">
    <property type="entry name" value="NCX_ion-bd_dom_sf"/>
</dbReference>
<keyword evidence="5 9" id="KW-0812">Transmembrane</keyword>
<feature type="transmembrane region" description="Helical" evidence="9">
    <location>
        <begin position="45"/>
        <end position="64"/>
    </location>
</feature>
<comment type="subcellular location">
    <subcellularLocation>
        <location evidence="1">Endomembrane system</location>
        <topology evidence="1">Multi-pass membrane protein</topology>
    </subcellularLocation>
</comment>
<keyword evidence="2" id="KW-0813">Transport</keyword>
<evidence type="ECO:0000256" key="9">
    <source>
        <dbReference type="SAM" id="Phobius"/>
    </source>
</evidence>
<evidence type="ECO:0000256" key="7">
    <source>
        <dbReference type="ARBA" id="ARBA00023065"/>
    </source>
</evidence>
<keyword evidence="8 9" id="KW-0472">Membrane</keyword>
<dbReference type="EMBL" id="WIXP02000022">
    <property type="protein sequence ID" value="KAF6197503.1"/>
    <property type="molecule type" value="Genomic_DNA"/>
</dbReference>
<evidence type="ECO:0000256" key="6">
    <source>
        <dbReference type="ARBA" id="ARBA00022989"/>
    </source>
</evidence>
<dbReference type="OrthoDB" id="418484at2759"/>
<sequence>MFCIGVLTAVIGDVASHFGCTVCINDAITAITFVALGTSVPDFHHGWLCFWFSVAVIGILTALIGDVSSHFGCSVGIPDALTAISLVAMGTSLPDTFASKVSAIQDSTADNSVGNVTGSNAVNVFLGIGIAWSIAALYHAWHGRPFIVPPGNLAFSVTIFCSEALIAIIIIVLRRCDSIGGELGGPQKSKIITSIFFLSLWIFYLVMSTLEVYDVIEGF</sequence>
<dbReference type="GO" id="GO:0098703">
    <property type="term" value="P:calcium ion import across plasma membrane"/>
    <property type="evidence" value="ECO:0007669"/>
    <property type="project" value="TreeGrafter"/>
</dbReference>
<keyword evidence="4" id="KW-0106">Calcium</keyword>
<evidence type="ECO:0000313" key="12">
    <source>
        <dbReference type="Proteomes" id="UP000466442"/>
    </source>
</evidence>
<dbReference type="PANTHER" id="PTHR11878:SF65">
    <property type="entry name" value="NA_CA-EXCHANGE PROTEIN, ISOFORM G"/>
    <property type="match status" value="1"/>
</dbReference>
<feature type="transmembrane region" description="Helical" evidence="9">
    <location>
        <begin position="194"/>
        <end position="213"/>
    </location>
</feature>
<dbReference type="Pfam" id="PF01699">
    <property type="entry name" value="Na_Ca_ex"/>
    <property type="match status" value="1"/>
</dbReference>
<evidence type="ECO:0000256" key="2">
    <source>
        <dbReference type="ARBA" id="ARBA00022448"/>
    </source>
</evidence>
<proteinExistence type="predicted"/>
<feature type="transmembrane region" description="Helical" evidence="9">
    <location>
        <begin position="153"/>
        <end position="173"/>
    </location>
</feature>
<dbReference type="InterPro" id="IPR004836">
    <property type="entry name" value="Na_Ca_Ex"/>
</dbReference>
<keyword evidence="4" id="KW-0109">Calcium transport</keyword>